<keyword evidence="1" id="KW-1133">Transmembrane helix</keyword>
<sequence length="110" mass="12332">MNHRLPQAPLWKRAGAFLLDHTFILAVTMGGGIVLVSPFRAEQESRRRLVRTEHTILPTTTVGSAFVTYMVCMARPSKRVIKTASSVPEREAVLILHTSRWFQSALANMV</sequence>
<dbReference type="RefSeq" id="WP_148927192.1">
    <property type="nucleotide sequence ID" value="NZ_VNHS01000001.1"/>
</dbReference>
<evidence type="ECO:0000313" key="3">
    <source>
        <dbReference type="Proteomes" id="UP000323257"/>
    </source>
</evidence>
<comment type="caution">
    <text evidence="2">The sequence shown here is derived from an EMBL/GenBank/DDBJ whole genome shotgun (WGS) entry which is preliminary data.</text>
</comment>
<dbReference type="Proteomes" id="UP000323257">
    <property type="component" value="Unassembled WGS sequence"/>
</dbReference>
<keyword evidence="3" id="KW-1185">Reference proteome</keyword>
<reference evidence="2 3" key="1">
    <citation type="submission" date="2019-07" db="EMBL/GenBank/DDBJ databases">
        <title>Genomic Encyclopedia of Type Strains, Phase III (KMG-III): the genomes of soil and plant-associated and newly described type strains.</title>
        <authorList>
            <person name="Whitman W."/>
        </authorList>
    </citation>
    <scope>NUCLEOTIDE SEQUENCE [LARGE SCALE GENOMIC DNA]</scope>
    <source>
        <strain evidence="2 3">BL24</strain>
    </source>
</reference>
<feature type="transmembrane region" description="Helical" evidence="1">
    <location>
        <begin position="14"/>
        <end position="36"/>
    </location>
</feature>
<organism evidence="2 3">
    <name type="scientific">Paenibacillus methanolicus</name>
    <dbReference type="NCBI Taxonomy" id="582686"/>
    <lineage>
        <taxon>Bacteria</taxon>
        <taxon>Bacillati</taxon>
        <taxon>Bacillota</taxon>
        <taxon>Bacilli</taxon>
        <taxon>Bacillales</taxon>
        <taxon>Paenibacillaceae</taxon>
        <taxon>Paenibacillus</taxon>
    </lineage>
</organism>
<name>A0A5S5CJK9_9BACL</name>
<protein>
    <submittedName>
        <fullName evidence="2">RDD family protein</fullName>
    </submittedName>
</protein>
<evidence type="ECO:0000313" key="2">
    <source>
        <dbReference type="EMBL" id="TYP79087.1"/>
    </source>
</evidence>
<dbReference type="EMBL" id="VNHS01000001">
    <property type="protein sequence ID" value="TYP79087.1"/>
    <property type="molecule type" value="Genomic_DNA"/>
</dbReference>
<evidence type="ECO:0000256" key="1">
    <source>
        <dbReference type="SAM" id="Phobius"/>
    </source>
</evidence>
<accession>A0A5S5CJK9</accession>
<dbReference type="AlphaFoldDB" id="A0A5S5CJK9"/>
<keyword evidence="1" id="KW-0812">Transmembrane</keyword>
<gene>
    <name evidence="2" type="ORF">BCM02_101203</name>
</gene>
<proteinExistence type="predicted"/>
<keyword evidence="1" id="KW-0472">Membrane</keyword>